<evidence type="ECO:0000313" key="2">
    <source>
        <dbReference type="Proteomes" id="UP000507470"/>
    </source>
</evidence>
<accession>A0A6J8D1H1</accession>
<dbReference type="PANTHER" id="PTHR24559:SF435">
    <property type="entry name" value="RIBONUCLEASE H"/>
    <property type="match status" value="1"/>
</dbReference>
<dbReference type="SUPFAM" id="SSF56672">
    <property type="entry name" value="DNA/RNA polymerases"/>
    <property type="match status" value="1"/>
</dbReference>
<evidence type="ECO:0000313" key="1">
    <source>
        <dbReference type="EMBL" id="CAC5401102.1"/>
    </source>
</evidence>
<dbReference type="InterPro" id="IPR043502">
    <property type="entry name" value="DNA/RNA_pol_sf"/>
</dbReference>
<dbReference type="Gene3D" id="3.10.10.10">
    <property type="entry name" value="HIV Type 1 Reverse Transcriptase, subunit A, domain 1"/>
    <property type="match status" value="1"/>
</dbReference>
<dbReference type="InterPro" id="IPR053134">
    <property type="entry name" value="RNA-dir_DNA_polymerase"/>
</dbReference>
<dbReference type="Proteomes" id="UP000507470">
    <property type="component" value="Unassembled WGS sequence"/>
</dbReference>
<organism evidence="1 2">
    <name type="scientific">Mytilus coruscus</name>
    <name type="common">Sea mussel</name>
    <dbReference type="NCBI Taxonomy" id="42192"/>
    <lineage>
        <taxon>Eukaryota</taxon>
        <taxon>Metazoa</taxon>
        <taxon>Spiralia</taxon>
        <taxon>Lophotrochozoa</taxon>
        <taxon>Mollusca</taxon>
        <taxon>Bivalvia</taxon>
        <taxon>Autobranchia</taxon>
        <taxon>Pteriomorphia</taxon>
        <taxon>Mytilida</taxon>
        <taxon>Mytiloidea</taxon>
        <taxon>Mytilidae</taxon>
        <taxon>Mytilinae</taxon>
        <taxon>Mytilus</taxon>
    </lineage>
</organism>
<protein>
    <recommendedName>
        <fullName evidence="3">Reverse transcriptase domain-containing protein</fullName>
    </recommendedName>
</protein>
<dbReference type="OrthoDB" id="10065209at2759"/>
<reference evidence="1 2" key="1">
    <citation type="submission" date="2020-06" db="EMBL/GenBank/DDBJ databases">
        <authorList>
            <person name="Li R."/>
            <person name="Bekaert M."/>
        </authorList>
    </citation>
    <scope>NUCLEOTIDE SEQUENCE [LARGE SCALE GENOMIC DNA]</scope>
    <source>
        <strain evidence="2">wild</strain>
    </source>
</reference>
<dbReference type="PANTHER" id="PTHR24559">
    <property type="entry name" value="TRANSPOSON TY3-I GAG-POL POLYPROTEIN"/>
    <property type="match status" value="1"/>
</dbReference>
<keyword evidence="2" id="KW-1185">Reference proteome</keyword>
<dbReference type="AlphaFoldDB" id="A0A6J8D1H1"/>
<evidence type="ECO:0008006" key="3">
    <source>
        <dbReference type="Google" id="ProtNLM"/>
    </source>
</evidence>
<proteinExistence type="predicted"/>
<sequence length="333" mass="38397">MAEGDFNVPKKELDDVKLRERKIDKFSGRKEDSQTIEEFIEDVELTLKSRPTSDGEKVHFIISHLEGLTKEEVRYRPLSEKKTPTNVLGILREAKSSGPPDLAKVLEDLKFELQSIKSELKTLKEEKQGPYRKTRDFYYCDTGLMVSAISESFFNKMLNSYFELHQERSWLRLRVANGLDTPYVGYIETGVYLPLFGETIKDRGILILKDSPGVNRKNSSGFIVDLIEKHLDVFISEELDFGYTTTMQHQIKLFDDKPVAQPYRRIPPSQYEEAKVHIKDLLGENIIKESISPYAAPIVVARKKDQSICLCVDYQKLNIKTVRDVFPLPRIDE</sequence>
<gene>
    <name evidence="1" type="ORF">MCOR_35218</name>
</gene>
<dbReference type="EMBL" id="CACVKT020006390">
    <property type="protein sequence ID" value="CAC5401102.1"/>
    <property type="molecule type" value="Genomic_DNA"/>
</dbReference>
<name>A0A6J8D1H1_MYTCO</name>